<evidence type="ECO:0000256" key="2">
    <source>
        <dbReference type="ARBA" id="ARBA00005442"/>
    </source>
</evidence>
<dbReference type="InterPro" id="IPR038300">
    <property type="entry name" value="SASP_sf_alpha/beta"/>
</dbReference>
<evidence type="ECO:0000256" key="4">
    <source>
        <dbReference type="SAM" id="Coils"/>
    </source>
</evidence>
<dbReference type="Pfam" id="PF00269">
    <property type="entry name" value="SASP"/>
    <property type="match status" value="1"/>
</dbReference>
<feature type="coiled-coil region" evidence="4">
    <location>
        <begin position="6"/>
        <end position="33"/>
    </location>
</feature>
<gene>
    <name evidence="5" type="ORF">OW763_00215</name>
</gene>
<dbReference type="InterPro" id="IPR018126">
    <property type="entry name" value="SASP_alpha/beta-type_CS"/>
</dbReference>
<dbReference type="Gene3D" id="6.10.10.80">
    <property type="entry name" value="Small, acid-soluble spore protein, alpha/beta type-like"/>
    <property type="match status" value="1"/>
</dbReference>
<reference evidence="5" key="1">
    <citation type="submission" date="2022-12" db="EMBL/GenBank/DDBJ databases">
        <authorList>
            <person name="Wang J."/>
        </authorList>
    </citation>
    <scope>NUCLEOTIDE SEQUENCE</scope>
    <source>
        <strain evidence="5">HY-45-18</strain>
    </source>
</reference>
<dbReference type="Proteomes" id="UP001078443">
    <property type="component" value="Unassembled WGS sequence"/>
</dbReference>
<evidence type="ECO:0000256" key="3">
    <source>
        <dbReference type="ARBA" id="ARBA00023125"/>
    </source>
</evidence>
<keyword evidence="3" id="KW-0238">DNA-binding</keyword>
<dbReference type="EMBL" id="JAPQER010000001">
    <property type="protein sequence ID" value="MCY6482781.1"/>
    <property type="molecule type" value="Genomic_DNA"/>
</dbReference>
<comment type="function">
    <text evidence="1">SASP are bound to spore DNA. They are double-stranded DNA-binding proteins that cause DNA to change to an a-like conformation. They protect the DNA backbone from chemical and enzymatic cleavage and are thus involved in dormant spore's high resistance to UV light.</text>
</comment>
<name>A0ABT4CUY9_9CLOT</name>
<comment type="caution">
    <text evidence="5">The sequence shown here is derived from an EMBL/GenBank/DDBJ whole genome shotgun (WGS) entry which is preliminary data.</text>
</comment>
<evidence type="ECO:0000313" key="6">
    <source>
        <dbReference type="Proteomes" id="UP001078443"/>
    </source>
</evidence>
<dbReference type="RefSeq" id="WP_268039040.1">
    <property type="nucleotide sequence ID" value="NZ_JAPQER010000001.1"/>
</dbReference>
<accession>A0ABT4CUY9</accession>
<comment type="similarity">
    <text evidence="2">Belongs to the alpha/beta-type SASP family.</text>
</comment>
<dbReference type="PROSITE" id="PS00304">
    <property type="entry name" value="SASP_1"/>
    <property type="match status" value="1"/>
</dbReference>
<organism evidence="5 6">
    <name type="scientific">Clostridium aestuarii</name>
    <dbReference type="NCBI Taxonomy" id="338193"/>
    <lineage>
        <taxon>Bacteria</taxon>
        <taxon>Bacillati</taxon>
        <taxon>Bacillota</taxon>
        <taxon>Clostridia</taxon>
        <taxon>Eubacteriales</taxon>
        <taxon>Clostridiaceae</taxon>
        <taxon>Clostridium</taxon>
    </lineage>
</organism>
<evidence type="ECO:0000256" key="1">
    <source>
        <dbReference type="ARBA" id="ARBA00003863"/>
    </source>
</evidence>
<protein>
    <submittedName>
        <fullName evidence="5">Alpha/beta-type small acid-soluble spore protein</fullName>
    </submittedName>
</protein>
<keyword evidence="6" id="KW-1185">Reference proteome</keyword>
<proteinExistence type="inferred from homology"/>
<keyword evidence="4" id="KW-0175">Coiled coil</keyword>
<evidence type="ECO:0000313" key="5">
    <source>
        <dbReference type="EMBL" id="MCY6482781.1"/>
    </source>
</evidence>
<sequence length="90" mass="10325">MGKTPLKKVIKAKIKANKELSELERLREKMKYEIAKELGLNDKIDEFGWGGLTAEETGRIGGVMTKRKRELNIPKNDIIQSIDRNDDKLK</sequence>
<dbReference type="InterPro" id="IPR001448">
    <property type="entry name" value="SASP_alpha/beta-type"/>
</dbReference>